<evidence type="ECO:0000313" key="2">
    <source>
        <dbReference type="EMBL" id="OSI33655.1"/>
    </source>
</evidence>
<name>A0ABX3WK20_9NEIS</name>
<keyword evidence="3" id="KW-1185">Reference proteome</keyword>
<dbReference type="RefSeq" id="WP_054598958.1">
    <property type="nucleotide sequence ID" value="NZ_CP091509.1"/>
</dbReference>
<dbReference type="EMBL" id="MTAC01000020">
    <property type="protein sequence ID" value="OSI33655.1"/>
    <property type="molecule type" value="Genomic_DNA"/>
</dbReference>
<evidence type="ECO:0000313" key="3">
    <source>
        <dbReference type="Proteomes" id="UP000193346"/>
    </source>
</evidence>
<sequence>MNSNIQQGVAISQALNELEKFFQEVEALRRLLSEQLNDFLSNSTEFQIGDIDYICTQSESTWLFPWDNLSIAIFKKKTRKLIDDKAHRFINFQFSFFGESTAIPEQQARPILHVSSSELRHCLDDFYVRYPIDKNWYLGDFPGVLSLEKNELIWSNYDYGDKFWHYSVDLLSINAANVKQILIDPVYRLLHGEPWEVVPDSALDKAIVRYENLESILK</sequence>
<evidence type="ECO:0000256" key="1">
    <source>
        <dbReference type="SAM" id="Coils"/>
    </source>
</evidence>
<gene>
    <name evidence="2" type="ORF">BV913_08410</name>
</gene>
<proteinExistence type="predicted"/>
<feature type="coiled-coil region" evidence="1">
    <location>
        <begin position="11"/>
        <end position="38"/>
    </location>
</feature>
<keyword evidence="1" id="KW-0175">Coiled coil</keyword>
<reference evidence="2 3" key="1">
    <citation type="submission" date="2017-01" db="EMBL/GenBank/DDBJ databases">
        <authorList>
            <person name="Wolfgang W.J."/>
            <person name="Cole J."/>
            <person name="Wroblewski D."/>
            <person name="Mcginnis J."/>
            <person name="Musser K.A."/>
        </authorList>
    </citation>
    <scope>NUCLEOTIDE SEQUENCE [LARGE SCALE GENOMIC DNA]</scope>
    <source>
        <strain evidence="2 3">93087</strain>
    </source>
</reference>
<dbReference type="Proteomes" id="UP000193346">
    <property type="component" value="Unassembled WGS sequence"/>
</dbReference>
<protein>
    <submittedName>
        <fullName evidence="2">Uncharacterized protein</fullName>
    </submittedName>
</protein>
<accession>A0ABX3WK20</accession>
<comment type="caution">
    <text evidence="2">The sequence shown here is derived from an EMBL/GenBank/DDBJ whole genome shotgun (WGS) entry which is preliminary data.</text>
</comment>
<organism evidence="2 3">
    <name type="scientific">Neisseria dumasiana</name>
    <dbReference type="NCBI Taxonomy" id="1931275"/>
    <lineage>
        <taxon>Bacteria</taxon>
        <taxon>Pseudomonadati</taxon>
        <taxon>Pseudomonadota</taxon>
        <taxon>Betaproteobacteria</taxon>
        <taxon>Neisseriales</taxon>
        <taxon>Neisseriaceae</taxon>
        <taxon>Neisseria</taxon>
    </lineage>
</organism>